<dbReference type="InterPro" id="IPR002509">
    <property type="entry name" value="NODB_dom"/>
</dbReference>
<comment type="function">
    <text evidence="1">Is involved in generating a small heat-stable compound (Nod), an acylated oligomer of N-acetylglucosamine, that stimulates mitosis in various plant protoplasts.</text>
</comment>
<sequence>MKRLLALLLALAVLTGGAYLLSKARGFQLFGTVVARVETGQPLVALTFDDGPVPGQTEQLLGVLAGRGVRATFFVTGREARLHEAELRALIAAGHEIGNHSFSHERMVLVRPAWVEDELARTDAAIRAAGYEGPIPFRPPFGKRLVVLPWVLDRQGRVTVMWDVEPDSDPNAGAERIARDAIATAEAGSIILLHAMDDSRGATRDALPQIIDGLHARGFRLVTVSDLLAAGDIAPAARAP</sequence>
<dbReference type="InterPro" id="IPR050248">
    <property type="entry name" value="Polysacc_deacetylase_ArnD"/>
</dbReference>
<organism evidence="6 7">
    <name type="scientific">Pararhodobacter marinus</name>
    <dbReference type="NCBI Taxonomy" id="2184063"/>
    <lineage>
        <taxon>Bacteria</taxon>
        <taxon>Pseudomonadati</taxon>
        <taxon>Pseudomonadota</taxon>
        <taxon>Alphaproteobacteria</taxon>
        <taxon>Rhodobacterales</taxon>
        <taxon>Paracoccaceae</taxon>
        <taxon>Pararhodobacter</taxon>
    </lineage>
</organism>
<dbReference type="PANTHER" id="PTHR10587:SF125">
    <property type="entry name" value="POLYSACCHARIDE DEACETYLASE YHEN-RELATED"/>
    <property type="match status" value="1"/>
</dbReference>
<evidence type="ECO:0000256" key="4">
    <source>
        <dbReference type="ARBA" id="ARBA00032976"/>
    </source>
</evidence>
<comment type="similarity">
    <text evidence="2">Belongs to the polysaccharide deacetylase family.</text>
</comment>
<dbReference type="EMBL" id="QEYD01000006">
    <property type="protein sequence ID" value="PWE28688.1"/>
    <property type="molecule type" value="Genomic_DNA"/>
</dbReference>
<dbReference type="Gene3D" id="3.20.20.370">
    <property type="entry name" value="Glycoside hydrolase/deacetylase"/>
    <property type="match status" value="1"/>
</dbReference>
<reference evidence="6 7" key="1">
    <citation type="submission" date="2018-05" db="EMBL/GenBank/DDBJ databases">
        <title>Pararhodobacter marina sp. nov., isolated from deep-sea water of the Indian Ocean.</title>
        <authorList>
            <person name="Lai Q.Sr."/>
            <person name="Liu X."/>
            <person name="Shao Z."/>
        </authorList>
    </citation>
    <scope>NUCLEOTIDE SEQUENCE [LARGE SCALE GENOMIC DNA]</scope>
    <source>
        <strain evidence="6 7">CIC4N-9</strain>
    </source>
</reference>
<accession>A0A2U2C9W1</accession>
<dbReference type="Pfam" id="PF01522">
    <property type="entry name" value="Polysacc_deac_1"/>
    <property type="match status" value="1"/>
</dbReference>
<evidence type="ECO:0000313" key="6">
    <source>
        <dbReference type="EMBL" id="PWE28688.1"/>
    </source>
</evidence>
<proteinExistence type="inferred from homology"/>
<dbReference type="GO" id="GO:0016810">
    <property type="term" value="F:hydrolase activity, acting on carbon-nitrogen (but not peptide) bonds"/>
    <property type="evidence" value="ECO:0007669"/>
    <property type="project" value="InterPro"/>
</dbReference>
<protein>
    <recommendedName>
        <fullName evidence="3">Chitooligosaccharide deacetylase</fullName>
    </recommendedName>
    <alternativeName>
        <fullName evidence="4">Nodulation protein B</fullName>
    </alternativeName>
</protein>
<dbReference type="OrthoDB" id="9784220at2"/>
<keyword evidence="7" id="KW-1185">Reference proteome</keyword>
<dbReference type="RefSeq" id="WP_109533549.1">
    <property type="nucleotide sequence ID" value="NZ_QEYD01000006.1"/>
</dbReference>
<evidence type="ECO:0000256" key="3">
    <source>
        <dbReference type="ARBA" id="ARBA00020071"/>
    </source>
</evidence>
<dbReference type="AlphaFoldDB" id="A0A2U2C9W1"/>
<gene>
    <name evidence="6" type="ORF">C4N9_11950</name>
</gene>
<evidence type="ECO:0000256" key="2">
    <source>
        <dbReference type="ARBA" id="ARBA00010973"/>
    </source>
</evidence>
<evidence type="ECO:0000313" key="7">
    <source>
        <dbReference type="Proteomes" id="UP000244940"/>
    </source>
</evidence>
<dbReference type="GeneID" id="94365603"/>
<dbReference type="PROSITE" id="PS51677">
    <property type="entry name" value="NODB"/>
    <property type="match status" value="1"/>
</dbReference>
<feature type="domain" description="NodB homology" evidence="5">
    <location>
        <begin position="42"/>
        <end position="222"/>
    </location>
</feature>
<dbReference type="Proteomes" id="UP000244940">
    <property type="component" value="Unassembled WGS sequence"/>
</dbReference>
<evidence type="ECO:0000259" key="5">
    <source>
        <dbReference type="PROSITE" id="PS51677"/>
    </source>
</evidence>
<dbReference type="InterPro" id="IPR011330">
    <property type="entry name" value="Glyco_hydro/deAcase_b/a-brl"/>
</dbReference>
<dbReference type="GO" id="GO:0005975">
    <property type="term" value="P:carbohydrate metabolic process"/>
    <property type="evidence" value="ECO:0007669"/>
    <property type="project" value="InterPro"/>
</dbReference>
<dbReference type="PANTHER" id="PTHR10587">
    <property type="entry name" value="GLYCOSYL TRANSFERASE-RELATED"/>
    <property type="match status" value="1"/>
</dbReference>
<dbReference type="SUPFAM" id="SSF88713">
    <property type="entry name" value="Glycoside hydrolase/deacetylase"/>
    <property type="match status" value="1"/>
</dbReference>
<name>A0A2U2C9W1_9RHOB</name>
<evidence type="ECO:0000256" key="1">
    <source>
        <dbReference type="ARBA" id="ARBA00003236"/>
    </source>
</evidence>
<comment type="caution">
    <text evidence="6">The sequence shown here is derived from an EMBL/GenBank/DDBJ whole genome shotgun (WGS) entry which is preliminary data.</text>
</comment>